<evidence type="ECO:0000256" key="5">
    <source>
        <dbReference type="ARBA" id="ARBA00047831"/>
    </source>
</evidence>
<dbReference type="SUPFAM" id="SSF81301">
    <property type="entry name" value="Nucleotidyltransferase"/>
    <property type="match status" value="1"/>
</dbReference>
<dbReference type="PIRSF" id="PIRSF000819">
    <property type="entry name" value="Streptomycin_3-adenylyltransf"/>
    <property type="match status" value="1"/>
</dbReference>
<evidence type="ECO:0000256" key="4">
    <source>
        <dbReference type="ARBA" id="ARBA00035252"/>
    </source>
</evidence>
<comment type="caution">
    <text evidence="9">The sequence shown here is derived from an EMBL/GenBank/DDBJ whole genome shotgun (WGS) entry which is preliminary data.</text>
</comment>
<reference evidence="9 10" key="1">
    <citation type="submission" date="2023-12" db="EMBL/GenBank/DDBJ databases">
        <title>Stenotrophomonas guangdongensis sp. nov., isolated from wilted pepper plants (Capsicum annuum).</title>
        <authorList>
            <person name="Qiu M."/>
            <person name="Li Y."/>
            <person name="Liu Q."/>
            <person name="Zhang X."/>
            <person name="Huang Y."/>
            <person name="Guo R."/>
            <person name="Hu M."/>
            <person name="Zhou J."/>
            <person name="Zhou X."/>
        </authorList>
    </citation>
    <scope>NUCLEOTIDE SEQUENCE [LARGE SCALE GENOMIC DNA]</scope>
    <source>
        <strain evidence="9 10">MH1</strain>
    </source>
</reference>
<dbReference type="EC" id="2.7.7.47" evidence="3 7"/>
<dbReference type="GO" id="GO:0016779">
    <property type="term" value="F:nucleotidyltransferase activity"/>
    <property type="evidence" value="ECO:0007669"/>
    <property type="project" value="UniProtKB-KW"/>
</dbReference>
<dbReference type="InterPro" id="IPR024172">
    <property type="entry name" value="AadA/Aad9"/>
</dbReference>
<evidence type="ECO:0000313" key="10">
    <source>
        <dbReference type="Proteomes" id="UP001301653"/>
    </source>
</evidence>
<evidence type="ECO:0000256" key="2">
    <source>
        <dbReference type="ARBA" id="ARBA00023251"/>
    </source>
</evidence>
<keyword evidence="7 9" id="KW-0548">Nucleotidyltransferase</keyword>
<feature type="domain" description="Adenylyltransferase AadA C-terminal" evidence="8">
    <location>
        <begin position="153"/>
        <end position="254"/>
    </location>
</feature>
<comment type="catalytic activity">
    <reaction evidence="6 7">
        <text>streptomycin + ATP = 3''-O-adenylylstreptomycin + diphosphate</text>
        <dbReference type="Rhea" id="RHEA:20245"/>
        <dbReference type="ChEBI" id="CHEBI:30616"/>
        <dbReference type="ChEBI" id="CHEBI:33019"/>
        <dbReference type="ChEBI" id="CHEBI:58007"/>
        <dbReference type="ChEBI" id="CHEBI:58605"/>
        <dbReference type="EC" id="2.7.7.47"/>
    </reaction>
</comment>
<evidence type="ECO:0000256" key="1">
    <source>
        <dbReference type="ARBA" id="ARBA00022679"/>
    </source>
</evidence>
<organism evidence="9 10">
    <name type="scientific">Stenotrophomonas capsici</name>
    <dbReference type="NCBI Taxonomy" id="3110230"/>
    <lineage>
        <taxon>Bacteria</taxon>
        <taxon>Pseudomonadati</taxon>
        <taxon>Pseudomonadota</taxon>
        <taxon>Gammaproteobacteria</taxon>
        <taxon>Lysobacterales</taxon>
        <taxon>Lysobacteraceae</taxon>
        <taxon>Stenotrophomonas</taxon>
    </lineage>
</organism>
<dbReference type="InterPro" id="IPR025184">
    <property type="entry name" value="AadA_C"/>
</dbReference>
<keyword evidence="2 7" id="KW-0046">Antibiotic resistance</keyword>
<protein>
    <recommendedName>
        <fullName evidence="4 7">Aminoglycoside (3'') (9) adenylyltransferase</fullName>
        <ecNumber evidence="3 7">2.7.7.47</ecNumber>
    </recommendedName>
</protein>
<evidence type="ECO:0000313" key="9">
    <source>
        <dbReference type="EMBL" id="MEA5666735.1"/>
    </source>
</evidence>
<dbReference type="InterPro" id="IPR043519">
    <property type="entry name" value="NT_sf"/>
</dbReference>
<evidence type="ECO:0000256" key="6">
    <source>
        <dbReference type="ARBA" id="ARBA00048566"/>
    </source>
</evidence>
<accession>A0ABU5V3V9</accession>
<keyword evidence="7" id="KW-0547">Nucleotide-binding</keyword>
<gene>
    <name evidence="9" type="ORF">VA603_04195</name>
</gene>
<dbReference type="CDD" id="cd05403">
    <property type="entry name" value="NT_KNTase_like"/>
    <property type="match status" value="1"/>
</dbReference>
<keyword evidence="10" id="KW-1185">Reference proteome</keyword>
<dbReference type="Proteomes" id="UP001301653">
    <property type="component" value="Unassembled WGS sequence"/>
</dbReference>
<dbReference type="RefSeq" id="WP_323437998.1">
    <property type="nucleotide sequence ID" value="NZ_JAYFUH010000061.1"/>
</dbReference>
<dbReference type="NCBIfam" id="NF010309">
    <property type="entry name" value="PRK13746.1"/>
    <property type="match status" value="1"/>
</dbReference>
<evidence type="ECO:0000259" key="8">
    <source>
        <dbReference type="Pfam" id="PF13427"/>
    </source>
</evidence>
<evidence type="ECO:0000256" key="7">
    <source>
        <dbReference type="PIRNR" id="PIRNR000819"/>
    </source>
</evidence>
<keyword evidence="1 7" id="KW-0808">Transferase</keyword>
<evidence type="ECO:0000256" key="3">
    <source>
        <dbReference type="ARBA" id="ARBA00035126"/>
    </source>
</evidence>
<dbReference type="Pfam" id="PF13427">
    <property type="entry name" value="AadA_C"/>
    <property type="match status" value="1"/>
</dbReference>
<sequence length="270" mass="29209">MHDSPVPSINLQLAAVHRVVERHLGDTIMAVHLFGSALLGGLKLSSDVDLLVTVAVAPDEGVRNALLVDLLTVSAPPSVDAVLRPLELTVVAYDGVVPWRYPARRELQFGEWLRSDIVAGRFEAPVLDHDLAILLRQVQAHGVALFGPSPEALFEPVPDADVGRALQDTVAQWQVPEDWAGDERNIVLALARIWYTTVTGRIAAKDGAADWLLPLLDERYQRVLAAARAAYLGHAPDTLSGQPDAVADFIRYACHSITVLHTGRQGAVGL</sequence>
<keyword evidence="7" id="KW-0067">ATP-binding</keyword>
<dbReference type="EMBL" id="JAYFUH010000061">
    <property type="protein sequence ID" value="MEA5666735.1"/>
    <property type="molecule type" value="Genomic_DNA"/>
</dbReference>
<name>A0ABU5V3V9_9GAMM</name>
<comment type="catalytic activity">
    <reaction evidence="5 7">
        <text>spectinomycin + ATP = 9-O-adenylylspectinomycin + diphosphate</text>
        <dbReference type="Rhea" id="RHEA:63228"/>
        <dbReference type="ChEBI" id="CHEBI:30616"/>
        <dbReference type="ChEBI" id="CHEBI:33019"/>
        <dbReference type="ChEBI" id="CHEBI:146260"/>
        <dbReference type="ChEBI" id="CHEBI:146261"/>
    </reaction>
</comment>
<proteinExistence type="predicted"/>